<dbReference type="InterPro" id="IPR015943">
    <property type="entry name" value="WD40/YVTN_repeat-like_dom_sf"/>
</dbReference>
<dbReference type="GO" id="GO:0000463">
    <property type="term" value="P:maturation of LSU-rRNA from tricistronic rRNA transcript (SSU-rRNA, 5.8S rRNA, LSU-rRNA)"/>
    <property type="evidence" value="ECO:0007669"/>
    <property type="project" value="UniProtKB-UniRule"/>
</dbReference>
<proteinExistence type="inferred from homology"/>
<feature type="domain" description="BOP1 N-terminal" evidence="9">
    <location>
        <begin position="197"/>
        <end position="453"/>
    </location>
</feature>
<evidence type="ECO:0000256" key="2">
    <source>
        <dbReference type="ARBA" id="ARBA00022552"/>
    </source>
</evidence>
<evidence type="ECO:0000256" key="6">
    <source>
        <dbReference type="HAMAP-Rule" id="MF_03027"/>
    </source>
</evidence>
<reference evidence="10" key="1">
    <citation type="submission" date="2022-07" db="EMBL/GenBank/DDBJ databases">
        <title>Phylogenomic reconstructions and comparative analyses of Kickxellomycotina fungi.</title>
        <authorList>
            <person name="Reynolds N.K."/>
            <person name="Stajich J.E."/>
            <person name="Barry K."/>
            <person name="Grigoriev I.V."/>
            <person name="Crous P."/>
            <person name="Smith M.E."/>
        </authorList>
    </citation>
    <scope>NUCLEOTIDE SEQUENCE</scope>
    <source>
        <strain evidence="10">NRRL 1566</strain>
    </source>
</reference>
<dbReference type="GO" id="GO:0070545">
    <property type="term" value="C:PeBoW complex"/>
    <property type="evidence" value="ECO:0007669"/>
    <property type="project" value="TreeGrafter"/>
</dbReference>
<dbReference type="Pfam" id="PF08145">
    <property type="entry name" value="BOP1NT"/>
    <property type="match status" value="1"/>
</dbReference>
<dbReference type="GO" id="GO:0043021">
    <property type="term" value="F:ribonucleoprotein complex binding"/>
    <property type="evidence" value="ECO:0007669"/>
    <property type="project" value="UniProtKB-UniRule"/>
</dbReference>
<comment type="subcellular location">
    <subcellularLocation>
        <location evidence="6">Nucleus</location>
        <location evidence="6">Nucleolus</location>
    </subcellularLocation>
    <subcellularLocation>
        <location evidence="6">Nucleus</location>
        <location evidence="6">Nucleoplasm</location>
    </subcellularLocation>
</comment>
<evidence type="ECO:0000256" key="7">
    <source>
        <dbReference type="PROSITE-ProRule" id="PRU00221"/>
    </source>
</evidence>
<dbReference type="PROSITE" id="PS00678">
    <property type="entry name" value="WD_REPEATS_1"/>
    <property type="match status" value="1"/>
</dbReference>
<gene>
    <name evidence="6 10" type="primary">ERB1</name>
    <name evidence="10" type="ORF">IWW36_000806</name>
</gene>
<dbReference type="GO" id="GO:0030687">
    <property type="term" value="C:preribosome, large subunit precursor"/>
    <property type="evidence" value="ECO:0007669"/>
    <property type="project" value="UniProtKB-UniRule"/>
</dbReference>
<dbReference type="SMART" id="SM00320">
    <property type="entry name" value="WD40"/>
    <property type="match status" value="5"/>
</dbReference>
<keyword evidence="4" id="KW-0677">Repeat</keyword>
<feature type="repeat" description="WD" evidence="7">
    <location>
        <begin position="718"/>
        <end position="749"/>
    </location>
</feature>
<dbReference type="HAMAP" id="MF_03027">
    <property type="entry name" value="BOP1"/>
    <property type="match status" value="1"/>
</dbReference>
<dbReference type="SMART" id="SM01035">
    <property type="entry name" value="BOP1NT"/>
    <property type="match status" value="1"/>
</dbReference>
<dbReference type="GO" id="GO:0005654">
    <property type="term" value="C:nucleoplasm"/>
    <property type="evidence" value="ECO:0007669"/>
    <property type="project" value="UniProtKB-SubCell"/>
</dbReference>
<dbReference type="OrthoDB" id="5571054at2759"/>
<comment type="caution">
    <text evidence="10">The sequence shown here is derived from an EMBL/GenBank/DDBJ whole genome shotgun (WGS) entry which is preliminary data.</text>
</comment>
<dbReference type="InterPro" id="IPR001680">
    <property type="entry name" value="WD40_rpt"/>
</dbReference>
<feature type="region of interest" description="Disordered" evidence="8">
    <location>
        <begin position="1"/>
        <end position="143"/>
    </location>
</feature>
<evidence type="ECO:0000259" key="9">
    <source>
        <dbReference type="SMART" id="SM01035"/>
    </source>
</evidence>
<dbReference type="PROSITE" id="PS50082">
    <property type="entry name" value="WD_REPEATS_2"/>
    <property type="match status" value="3"/>
</dbReference>
<dbReference type="PANTHER" id="PTHR17605:SF0">
    <property type="entry name" value="RIBOSOME BIOGENESIS PROTEIN BOP1"/>
    <property type="match status" value="1"/>
</dbReference>
<dbReference type="InterPro" id="IPR019775">
    <property type="entry name" value="WD40_repeat_CS"/>
</dbReference>
<evidence type="ECO:0000313" key="10">
    <source>
        <dbReference type="EMBL" id="KAJ2851845.1"/>
    </source>
</evidence>
<evidence type="ECO:0000256" key="1">
    <source>
        <dbReference type="ARBA" id="ARBA00022517"/>
    </source>
</evidence>
<dbReference type="Proteomes" id="UP001139887">
    <property type="component" value="Unassembled WGS sequence"/>
</dbReference>
<organism evidence="10 11">
    <name type="scientific">Coemansia brasiliensis</name>
    <dbReference type="NCBI Taxonomy" id="2650707"/>
    <lineage>
        <taxon>Eukaryota</taxon>
        <taxon>Fungi</taxon>
        <taxon>Fungi incertae sedis</taxon>
        <taxon>Zoopagomycota</taxon>
        <taxon>Kickxellomycotina</taxon>
        <taxon>Kickxellomycetes</taxon>
        <taxon>Kickxellales</taxon>
        <taxon>Kickxellaceae</taxon>
        <taxon>Coemansia</taxon>
    </lineage>
</organism>
<feature type="repeat" description="WD" evidence="7">
    <location>
        <begin position="785"/>
        <end position="805"/>
    </location>
</feature>
<keyword evidence="2 6" id="KW-0698">rRNA processing</keyword>
<feature type="compositionally biased region" description="Acidic residues" evidence="8">
    <location>
        <begin position="36"/>
        <end position="53"/>
    </location>
</feature>
<dbReference type="GO" id="GO:0000466">
    <property type="term" value="P:maturation of 5.8S rRNA from tricistronic rRNA transcript (SSU-rRNA, 5.8S rRNA, LSU-rRNA)"/>
    <property type="evidence" value="ECO:0007669"/>
    <property type="project" value="UniProtKB-UniRule"/>
</dbReference>
<keyword evidence="5 6" id="KW-0539">Nucleus</keyword>
<name>A0A9W8IF70_9FUNG</name>
<evidence type="ECO:0000256" key="3">
    <source>
        <dbReference type="ARBA" id="ARBA00022574"/>
    </source>
</evidence>
<dbReference type="FunFam" id="2.130.10.10:FF:000061">
    <property type="entry name" value="Ribosome biogenesis protein BOP1 homolog"/>
    <property type="match status" value="1"/>
</dbReference>
<accession>A0A9W8IF70</accession>
<evidence type="ECO:0000256" key="8">
    <source>
        <dbReference type="SAM" id="MobiDB-lite"/>
    </source>
</evidence>
<dbReference type="InterPro" id="IPR036322">
    <property type="entry name" value="WD40_repeat_dom_sf"/>
</dbReference>
<dbReference type="PROSITE" id="PS50294">
    <property type="entry name" value="WD_REPEATS_REGION"/>
    <property type="match status" value="2"/>
</dbReference>
<feature type="compositionally biased region" description="Polar residues" evidence="8">
    <location>
        <begin position="121"/>
        <end position="131"/>
    </location>
</feature>
<feature type="compositionally biased region" description="Acidic residues" evidence="8">
    <location>
        <begin position="94"/>
        <end position="103"/>
    </location>
</feature>
<comment type="function">
    <text evidence="6">Component of the NOP7 complex, which is required for maturation of the 25S and 5.8S ribosomal RNAs and formation of the 60S ribosome.</text>
</comment>
<keyword evidence="3 7" id="KW-0853">WD repeat</keyword>
<feature type="compositionally biased region" description="Basic and acidic residues" evidence="8">
    <location>
        <begin position="15"/>
        <end position="25"/>
    </location>
</feature>
<dbReference type="PANTHER" id="PTHR17605">
    <property type="entry name" value="RIBOSOME BIOGENESIS PROTEIN BOP1 BLOCK OF PROLIFERATION 1 PROTEIN"/>
    <property type="match status" value="1"/>
</dbReference>
<dbReference type="EMBL" id="JANBUW010000008">
    <property type="protein sequence ID" value="KAJ2851845.1"/>
    <property type="molecule type" value="Genomic_DNA"/>
</dbReference>
<dbReference type="SUPFAM" id="SSF50978">
    <property type="entry name" value="WD40 repeat-like"/>
    <property type="match status" value="1"/>
</dbReference>
<sequence>MGVKGKINQRKRRAAARDEPTEATEKLVGPGKIDIESDGEESSSSDITEEGDFDSILQEMANDQGFGSDEAEDFAEGTNSDEESIHSSDIEGASSEESEDEGESGSSSSNDDDGEVLQRVASHTTDGQDTAVDSDNESEAAVDGVGMEKLTIRDFGKDVESWKAYRKTLPQIDAGYASDSSTEEPANTIGNVPIEWYEDYPHIGYDIDGKRIMRPATSDELDKFLANMDDPDVFRTARDEANQQDVKLSEKEIDIIRRIQGGAVPDAEFNQYEDTVEWFTSQTMQTPLHAAPPSKASFLPSKWEHKRVMKIVRAIRQGRITRPAADQGPKYYDVWANAAELSGARARRQRLAAPRMPLPTHAESYHPPAEYLPTEEERQKWLEADPDDRKSDFLPQDFGTLRAVPGYARFIQERFQRCLDLYLAPRMLKKTSNLDPEQLAPKLPDPRDLRPFPAAEALVYSGHTGRVRTISVDPTGLWLLSGSDDGSVRLWEIATGRCAQTWSFGQTVHKVAWCPSADVCVFAAAVGSRMVVAIPPHLCDSQKQLVSEDLVRAGFAPGAADDEDDEDDTLPVSWDVPPSAEQAVGICVSVSMRAAVKAVVWHRRGDYLATLTAEEGGGSVLVHQLSKHKTQRPFRKLKGAVQSVCFHPTRPWFLVATQRYVRIYNLAQQQLVKTLQPGVKWISSLDVHPQGDNVIVGSYDKKMTWFDLDLSVKPYRSIRYHRQAIRQVQFSRKFPLFATASDDGSIQIYHGMVYQDLNQNPLIVPLKVLRGHKVCNSLGVLDCLFHPTQPWLLSAGADGSVRLWT</sequence>
<feature type="compositionally biased region" description="Acidic residues" evidence="8">
    <location>
        <begin position="69"/>
        <end position="82"/>
    </location>
</feature>
<evidence type="ECO:0000256" key="4">
    <source>
        <dbReference type="ARBA" id="ARBA00022737"/>
    </source>
</evidence>
<feature type="repeat" description="WD" evidence="7">
    <location>
        <begin position="460"/>
        <end position="501"/>
    </location>
</feature>
<evidence type="ECO:0000256" key="5">
    <source>
        <dbReference type="ARBA" id="ARBA00023242"/>
    </source>
</evidence>
<comment type="subunit">
    <text evidence="6">Component of the NOP7 complex, composed of ERB1, NOP7 and YTM1. Within the NOP7 complex ERB1 appears to interact directly with NOP7 and YTM1. The NOP7 complex also associates with the 66S pre-ribosome.</text>
</comment>
<dbReference type="Gene3D" id="2.130.10.10">
    <property type="entry name" value="YVTN repeat-like/Quinoprotein amine dehydrogenase"/>
    <property type="match status" value="1"/>
</dbReference>
<protein>
    <recommendedName>
        <fullName evidence="6">Ribosome biogenesis protein ERB1</fullName>
    </recommendedName>
    <alternativeName>
        <fullName evidence="6">Eukaryotic ribosome biogenesis protein 1</fullName>
    </alternativeName>
</protein>
<dbReference type="Pfam" id="PF00400">
    <property type="entry name" value="WD40"/>
    <property type="match status" value="5"/>
</dbReference>
<dbReference type="AlphaFoldDB" id="A0A9W8IF70"/>
<keyword evidence="11" id="KW-1185">Reference proteome</keyword>
<comment type="similarity">
    <text evidence="6">Belongs to the WD repeat BOP1/ERB1 family.</text>
</comment>
<dbReference type="InterPro" id="IPR012953">
    <property type="entry name" value="BOP1_N_dom"/>
</dbReference>
<evidence type="ECO:0000313" key="11">
    <source>
        <dbReference type="Proteomes" id="UP001139887"/>
    </source>
</evidence>
<keyword evidence="1 6" id="KW-0690">Ribosome biogenesis</keyword>
<dbReference type="InterPro" id="IPR028598">
    <property type="entry name" value="BOP1/Erb1"/>
</dbReference>